<protein>
    <recommendedName>
        <fullName evidence="3">EVE domain-containing protein</fullName>
    </recommendedName>
</protein>
<dbReference type="EMBL" id="BAAAUF010000032">
    <property type="protein sequence ID" value="GAA3051078.1"/>
    <property type="molecule type" value="Genomic_DNA"/>
</dbReference>
<reference evidence="2" key="1">
    <citation type="journal article" date="2019" name="Int. J. Syst. Evol. Microbiol.">
        <title>The Global Catalogue of Microorganisms (GCM) 10K type strain sequencing project: providing services to taxonomists for standard genome sequencing and annotation.</title>
        <authorList>
            <consortium name="The Broad Institute Genomics Platform"/>
            <consortium name="The Broad Institute Genome Sequencing Center for Infectious Disease"/>
            <person name="Wu L."/>
            <person name="Ma J."/>
        </authorList>
    </citation>
    <scope>NUCLEOTIDE SEQUENCE [LARGE SCALE GENOMIC DNA]</scope>
    <source>
        <strain evidence="2">JCM 9091</strain>
    </source>
</reference>
<gene>
    <name evidence="1" type="ORF">GCM10010448_37740</name>
</gene>
<dbReference type="InterPro" id="IPR015947">
    <property type="entry name" value="PUA-like_sf"/>
</dbReference>
<dbReference type="SUPFAM" id="SSF88697">
    <property type="entry name" value="PUA domain-like"/>
    <property type="match status" value="1"/>
</dbReference>
<dbReference type="Proteomes" id="UP001501532">
    <property type="component" value="Unassembled WGS sequence"/>
</dbReference>
<dbReference type="Gene3D" id="3.10.590.10">
    <property type="entry name" value="ph1033 like domains"/>
    <property type="match status" value="1"/>
</dbReference>
<evidence type="ECO:0000313" key="1">
    <source>
        <dbReference type="EMBL" id="GAA3051078.1"/>
    </source>
</evidence>
<keyword evidence="2" id="KW-1185">Reference proteome</keyword>
<evidence type="ECO:0000313" key="2">
    <source>
        <dbReference type="Proteomes" id="UP001501532"/>
    </source>
</evidence>
<sequence>MSFARRVARTLPAIVIGMPSSHLLIIGDRAALSWVVTEQRMAFPAGRAQAARALEEGDEIFLYTTRGCFRNPTRDLGRVIGRATIASPVRTLDEPVVFGERTFPEGCRLKVSGLARCREGLVLRDLVPRLSVFPDPATWSVRMRRASLTLPVTDADLVRAELEPLLRPYDEAAEGYRWQEPVPG</sequence>
<proteinExistence type="predicted"/>
<name>A0ABP6LNW3_9ACTN</name>
<accession>A0ABP6LNW3</accession>
<comment type="caution">
    <text evidence="1">The sequence shown here is derived from an EMBL/GenBank/DDBJ whole genome shotgun (WGS) entry which is preliminary data.</text>
</comment>
<organism evidence="1 2">
    <name type="scientific">Streptomyces glomeratus</name>
    <dbReference type="NCBI Taxonomy" id="284452"/>
    <lineage>
        <taxon>Bacteria</taxon>
        <taxon>Bacillati</taxon>
        <taxon>Actinomycetota</taxon>
        <taxon>Actinomycetes</taxon>
        <taxon>Kitasatosporales</taxon>
        <taxon>Streptomycetaceae</taxon>
        <taxon>Streptomyces</taxon>
    </lineage>
</organism>
<evidence type="ECO:0008006" key="3">
    <source>
        <dbReference type="Google" id="ProtNLM"/>
    </source>
</evidence>